<accession>A0AAE3RBF0</accession>
<comment type="caution">
    <text evidence="2">The sequence shown here is derived from an EMBL/GenBank/DDBJ whole genome shotgun (WGS) entry which is preliminary data.</text>
</comment>
<organism evidence="2 3">
    <name type="scientific">Xanthocytophaga agilis</name>
    <dbReference type="NCBI Taxonomy" id="3048010"/>
    <lineage>
        <taxon>Bacteria</taxon>
        <taxon>Pseudomonadati</taxon>
        <taxon>Bacteroidota</taxon>
        <taxon>Cytophagia</taxon>
        <taxon>Cytophagales</taxon>
        <taxon>Rhodocytophagaceae</taxon>
        <taxon>Xanthocytophaga</taxon>
    </lineage>
</organism>
<reference evidence="2" key="1">
    <citation type="submission" date="2023-05" db="EMBL/GenBank/DDBJ databases">
        <authorList>
            <person name="Zhang X."/>
        </authorList>
    </citation>
    <scope>NUCLEOTIDE SEQUENCE</scope>
    <source>
        <strain evidence="2">BD1B2-1</strain>
    </source>
</reference>
<dbReference type="EMBL" id="JASJOU010000014">
    <property type="protein sequence ID" value="MDJ1504949.1"/>
    <property type="molecule type" value="Genomic_DNA"/>
</dbReference>
<protein>
    <submittedName>
        <fullName evidence="2">Uncharacterized protein</fullName>
    </submittedName>
</protein>
<evidence type="ECO:0000313" key="3">
    <source>
        <dbReference type="Proteomes" id="UP001232063"/>
    </source>
</evidence>
<gene>
    <name evidence="2" type="ORF">QNI22_30075</name>
</gene>
<evidence type="ECO:0000313" key="2">
    <source>
        <dbReference type="EMBL" id="MDJ1504949.1"/>
    </source>
</evidence>
<feature type="transmembrane region" description="Helical" evidence="1">
    <location>
        <begin position="58"/>
        <end position="77"/>
    </location>
</feature>
<name>A0AAE3RBF0_9BACT</name>
<evidence type="ECO:0000256" key="1">
    <source>
        <dbReference type="SAM" id="Phobius"/>
    </source>
</evidence>
<sequence length="110" mass="12372">MKIKNTEGLTVQDILGEIQYGGKFVYFEFTVSILVMTFKKPTDIYFIRSGESHWGKSLPFTLLSLFLGWWGFPWGIIYTPMALITNLSGGKDVTQQVLQSISSSPVDSIN</sequence>
<dbReference type="AlphaFoldDB" id="A0AAE3RBF0"/>
<keyword evidence="1" id="KW-1133">Transmembrane helix</keyword>
<proteinExistence type="predicted"/>
<keyword evidence="3" id="KW-1185">Reference proteome</keyword>
<keyword evidence="1" id="KW-0472">Membrane</keyword>
<dbReference type="RefSeq" id="WP_314516664.1">
    <property type="nucleotide sequence ID" value="NZ_JASJOU010000014.1"/>
</dbReference>
<dbReference type="Proteomes" id="UP001232063">
    <property type="component" value="Unassembled WGS sequence"/>
</dbReference>
<keyword evidence="1" id="KW-0812">Transmembrane</keyword>